<evidence type="ECO:0000313" key="3">
    <source>
        <dbReference type="Proteomes" id="UP000053105"/>
    </source>
</evidence>
<feature type="region of interest" description="Disordered" evidence="1">
    <location>
        <begin position="411"/>
        <end position="430"/>
    </location>
</feature>
<protein>
    <submittedName>
        <fullName evidence="2">Uncharacterized protein</fullName>
    </submittedName>
</protein>
<reference evidence="2 3" key="1">
    <citation type="submission" date="2015-07" db="EMBL/GenBank/DDBJ databases">
        <title>The genome of Melipona quadrifasciata.</title>
        <authorList>
            <person name="Pan H."/>
            <person name="Kapheim K."/>
        </authorList>
    </citation>
    <scope>NUCLEOTIDE SEQUENCE [LARGE SCALE GENOMIC DNA]</scope>
    <source>
        <strain evidence="2">0111107301</strain>
        <tissue evidence="2">Whole body</tissue>
    </source>
</reference>
<accession>A0A0N0BG15</accession>
<keyword evidence="3" id="KW-1185">Reference proteome</keyword>
<evidence type="ECO:0000256" key="1">
    <source>
        <dbReference type="SAM" id="MobiDB-lite"/>
    </source>
</evidence>
<dbReference type="AlphaFoldDB" id="A0A0N0BG15"/>
<feature type="compositionally biased region" description="Basic and acidic residues" evidence="1">
    <location>
        <begin position="411"/>
        <end position="426"/>
    </location>
</feature>
<dbReference type="Proteomes" id="UP000053105">
    <property type="component" value="Unassembled WGS sequence"/>
</dbReference>
<gene>
    <name evidence="2" type="ORF">WN51_13976</name>
</gene>
<organism evidence="2 3">
    <name type="scientific">Melipona quadrifasciata</name>
    <dbReference type="NCBI Taxonomy" id="166423"/>
    <lineage>
        <taxon>Eukaryota</taxon>
        <taxon>Metazoa</taxon>
        <taxon>Ecdysozoa</taxon>
        <taxon>Arthropoda</taxon>
        <taxon>Hexapoda</taxon>
        <taxon>Insecta</taxon>
        <taxon>Pterygota</taxon>
        <taxon>Neoptera</taxon>
        <taxon>Endopterygota</taxon>
        <taxon>Hymenoptera</taxon>
        <taxon>Apocrita</taxon>
        <taxon>Aculeata</taxon>
        <taxon>Apoidea</taxon>
        <taxon>Anthophila</taxon>
        <taxon>Apidae</taxon>
        <taxon>Melipona</taxon>
    </lineage>
</organism>
<dbReference type="EMBL" id="KQ435794">
    <property type="protein sequence ID" value="KOX73898.1"/>
    <property type="molecule type" value="Genomic_DNA"/>
</dbReference>
<evidence type="ECO:0000313" key="2">
    <source>
        <dbReference type="EMBL" id="KOX73898.1"/>
    </source>
</evidence>
<proteinExistence type="predicted"/>
<sequence>MKEVRGIQCIIRLKGVWTESKILEREVHQCQTKRSVIPLCPEGAQLSLSDISRRVTKELGSKQKVKFEDNVERGGTNVCGTRDPSLAVGTAQYLRADTRGQTQAEPTGITRSFVTGYLHTSLFHGSGVNVIHQQKMKNTKTTLEMKSLNSLKKLELQARPIIIYTGRKKNDYNKRSSNVGIVIYFVSTKFEAHSRAIAQFAEHCEIEEKLFPQIESSQPHVRETKVWKACTPRDDFESVASTKRPPSKITVRSWSAVIAVEWDIRVLWMENQRWSLVIASFVGFSLSNILRQETSNPPLENSPSTQNSAELHLTIRFRVYDLYISPFFVKMPSPSNPPMRNFRKVISRGSFDMPGRYRVFTNAARHAIKQIAQPQNNDPRIFVPELKPTHPESPKYIFTVRVLGVNANLDSSKDGMKNSSRRENEQSGRTMMPCEKEYTKLAVRNELIGKLMIPGYCNEEVSKHCVWELVVFLIDDGQRKGFQYFHKNLSKFGRISLWFSNIHATNEYKQPHTFPPNLSGHTLTNFFNTCDIDERRQICIISQNYKMKEREGRPYDPWQLLTVINGFKNLTQFCGRGSSLSPRLREKKKMLYKNKTLEFNSELSSTSLCRIILVTGKVGRKPERSLTWPLTGPNKFAKNMTSVRMKIKLRLVAIYSKFIEKC</sequence>
<name>A0A0N0BG15_9HYME</name>